<dbReference type="AlphaFoldDB" id="A0A7N9IFS2"/>
<proteinExistence type="predicted"/>
<sequence>MVQLWVSGALTSKLKQNAQTYGRLRQENGVNPGGGACSEQRLRHCTPAWATERDSVSKK</sequence>
<accession>A0A7N9IFS2</accession>
<evidence type="ECO:0000313" key="1">
    <source>
        <dbReference type="Ensembl" id="ENSMFAP00000060257.1"/>
    </source>
</evidence>
<keyword evidence="2" id="KW-1185">Reference proteome</keyword>
<reference evidence="1" key="2">
    <citation type="submission" date="2025-08" db="UniProtKB">
        <authorList>
            <consortium name="Ensembl"/>
        </authorList>
    </citation>
    <scope>IDENTIFICATION</scope>
</reference>
<dbReference type="Ensembl" id="ENSMFAT00000085885.1">
    <property type="protein sequence ID" value="ENSMFAP00000060257.1"/>
    <property type="gene ID" value="ENSMFAG00000054884.1"/>
</dbReference>
<dbReference type="GeneTree" id="ENSGT01150000287111"/>
<protein>
    <submittedName>
        <fullName evidence="1">Uncharacterized protein</fullName>
    </submittedName>
</protein>
<organism evidence="1 2">
    <name type="scientific">Macaca fascicularis</name>
    <name type="common">Crab-eating macaque</name>
    <name type="synonym">Cynomolgus monkey</name>
    <dbReference type="NCBI Taxonomy" id="9541"/>
    <lineage>
        <taxon>Eukaryota</taxon>
        <taxon>Metazoa</taxon>
        <taxon>Chordata</taxon>
        <taxon>Craniata</taxon>
        <taxon>Vertebrata</taxon>
        <taxon>Euteleostomi</taxon>
        <taxon>Mammalia</taxon>
        <taxon>Eutheria</taxon>
        <taxon>Euarchontoglires</taxon>
        <taxon>Primates</taxon>
        <taxon>Haplorrhini</taxon>
        <taxon>Catarrhini</taxon>
        <taxon>Cercopithecidae</taxon>
        <taxon>Cercopithecinae</taxon>
        <taxon>Macaca</taxon>
    </lineage>
</organism>
<dbReference type="Proteomes" id="UP000233100">
    <property type="component" value="Chromosome 8"/>
</dbReference>
<reference evidence="1 2" key="1">
    <citation type="submission" date="2013-03" db="EMBL/GenBank/DDBJ databases">
        <authorList>
            <person name="Warren W."/>
            <person name="Wilson R.K."/>
        </authorList>
    </citation>
    <scope>NUCLEOTIDE SEQUENCE</scope>
</reference>
<evidence type="ECO:0000313" key="2">
    <source>
        <dbReference type="Proteomes" id="UP000233100"/>
    </source>
</evidence>
<reference evidence="1" key="3">
    <citation type="submission" date="2025-09" db="UniProtKB">
        <authorList>
            <consortium name="Ensembl"/>
        </authorList>
    </citation>
    <scope>IDENTIFICATION</scope>
</reference>
<name>A0A7N9IFS2_MACFA</name>